<name>A0AA42C858_9BACT</name>
<dbReference type="Gene3D" id="2.60.40.10">
    <property type="entry name" value="Immunoglobulins"/>
    <property type="match status" value="1"/>
</dbReference>
<keyword evidence="1" id="KW-0732">Signal</keyword>
<dbReference type="Pfam" id="PF13585">
    <property type="entry name" value="CHU_C"/>
    <property type="match status" value="1"/>
</dbReference>
<dbReference type="InterPro" id="IPR035986">
    <property type="entry name" value="PKD_dom_sf"/>
</dbReference>
<sequence>MNLHPIRLVILLCFALLLNGKTQAQLTANADAVLPTEYSSGPQDQMYFFCSSPGENPASLTAAFSGGGGATFDWFKYNPASGTFDAYVSDNSGATSSTLTILPDGGYRVNVTSGGITETYTAWVFNNWYTATAEISETTCDYFQVQAVFEGVSLVYYDLGTGSPKEIFKDVKVRWTVGGDQVATVLSPQIFNPPPRNTDYLLTVYDRLGCEVQVPLNYQSIVTKASFTASPMSGETPLQVAFTSTSENADQYEWFFFRDLDEMKLEAEQTGSVSDSIMDRAIDANPVYVYQNSGTYGVKLVTTKNSEFGACTDTVYLDDYLVADSSFVEAPNVFTPNGDGDNDLFVVKYRSLKQISIKIFNRWGKEVFAWENNNVQSFDASVAESVWDGKIGGRLASPGVYYYVVEARGRDDKKRNAHGFVHLFREK</sequence>
<dbReference type="Proteomes" id="UP001163821">
    <property type="component" value="Unassembled WGS sequence"/>
</dbReference>
<comment type="caution">
    <text evidence="2">The sequence shown here is derived from an EMBL/GenBank/DDBJ whole genome shotgun (WGS) entry which is preliminary data.</text>
</comment>
<keyword evidence="3" id="KW-1185">Reference proteome</keyword>
<organism evidence="2 3">
    <name type="scientific">Gaoshiqia sediminis</name>
    <dbReference type="NCBI Taxonomy" id="2986998"/>
    <lineage>
        <taxon>Bacteria</taxon>
        <taxon>Pseudomonadati</taxon>
        <taxon>Bacteroidota</taxon>
        <taxon>Bacteroidia</taxon>
        <taxon>Marinilabiliales</taxon>
        <taxon>Prolixibacteraceae</taxon>
        <taxon>Gaoshiqia</taxon>
    </lineage>
</organism>
<evidence type="ECO:0000313" key="2">
    <source>
        <dbReference type="EMBL" id="MCW0484309.1"/>
    </source>
</evidence>
<protein>
    <submittedName>
        <fullName evidence="2">Gliding motility-associated C-terminal domain-containing protein</fullName>
    </submittedName>
</protein>
<evidence type="ECO:0000313" key="3">
    <source>
        <dbReference type="Proteomes" id="UP001163821"/>
    </source>
</evidence>
<proteinExistence type="predicted"/>
<dbReference type="EMBL" id="JAPAAF010000033">
    <property type="protein sequence ID" value="MCW0484309.1"/>
    <property type="molecule type" value="Genomic_DNA"/>
</dbReference>
<accession>A0AA42C858</accession>
<dbReference type="InterPro" id="IPR026341">
    <property type="entry name" value="T9SS_type_B"/>
</dbReference>
<reference evidence="2" key="1">
    <citation type="submission" date="2022-10" db="EMBL/GenBank/DDBJ databases">
        <title>Gaoshiqiia sediminis gen. nov., sp. nov., isolated from coastal sediment.</title>
        <authorList>
            <person name="Yu W.X."/>
            <person name="Mu D.S."/>
            <person name="Du J.Z."/>
            <person name="Liang Y.Q."/>
        </authorList>
    </citation>
    <scope>NUCLEOTIDE SEQUENCE</scope>
    <source>
        <strain evidence="2">A06</strain>
    </source>
</reference>
<dbReference type="InterPro" id="IPR013783">
    <property type="entry name" value="Ig-like_fold"/>
</dbReference>
<dbReference type="RefSeq" id="WP_282592902.1">
    <property type="nucleotide sequence ID" value="NZ_JAPAAF010000033.1"/>
</dbReference>
<dbReference type="NCBIfam" id="TIGR04131">
    <property type="entry name" value="Bac_Flav_CTERM"/>
    <property type="match status" value="1"/>
</dbReference>
<evidence type="ECO:0000256" key="1">
    <source>
        <dbReference type="SAM" id="SignalP"/>
    </source>
</evidence>
<dbReference type="SUPFAM" id="SSF49299">
    <property type="entry name" value="PKD domain"/>
    <property type="match status" value="1"/>
</dbReference>
<feature type="chain" id="PRO_5041283361" evidence="1">
    <location>
        <begin position="25"/>
        <end position="427"/>
    </location>
</feature>
<dbReference type="AlphaFoldDB" id="A0AA42C858"/>
<gene>
    <name evidence="2" type="ORF">N2K84_16330</name>
</gene>
<feature type="signal peptide" evidence="1">
    <location>
        <begin position="1"/>
        <end position="24"/>
    </location>
</feature>